<name>A0AAD9KW54_RIDPI</name>
<proteinExistence type="predicted"/>
<dbReference type="AlphaFoldDB" id="A0AAD9KW54"/>
<protein>
    <submittedName>
        <fullName evidence="1">Uncharacterized protein</fullName>
    </submittedName>
</protein>
<gene>
    <name evidence="1" type="ORF">NP493_528g02005</name>
</gene>
<dbReference type="Proteomes" id="UP001209878">
    <property type="component" value="Unassembled WGS sequence"/>
</dbReference>
<comment type="caution">
    <text evidence="1">The sequence shown here is derived from an EMBL/GenBank/DDBJ whole genome shotgun (WGS) entry which is preliminary data.</text>
</comment>
<evidence type="ECO:0000313" key="2">
    <source>
        <dbReference type="Proteomes" id="UP001209878"/>
    </source>
</evidence>
<evidence type="ECO:0000313" key="1">
    <source>
        <dbReference type="EMBL" id="KAK2178759.1"/>
    </source>
</evidence>
<accession>A0AAD9KW54</accession>
<sequence>MVVNFDSDVVDICFDEKHNTLYVAAASGHLYGIPISIHKDNNSALQPPDSCASNQDIFSNLLQPEASQSLADDTAHEHIIDMTCADSILKVVGIQRVLSIDDTVVVLVTVQQGWVIQQYDRETMTQKT</sequence>
<dbReference type="EMBL" id="JAODUO010000529">
    <property type="protein sequence ID" value="KAK2178759.1"/>
    <property type="molecule type" value="Genomic_DNA"/>
</dbReference>
<keyword evidence="2" id="KW-1185">Reference proteome</keyword>
<reference evidence="1" key="1">
    <citation type="journal article" date="2023" name="Mol. Biol. Evol.">
        <title>Third-Generation Sequencing Reveals the Adaptive Role of the Epigenome in Three Deep-Sea Polychaetes.</title>
        <authorList>
            <person name="Perez M."/>
            <person name="Aroh O."/>
            <person name="Sun Y."/>
            <person name="Lan Y."/>
            <person name="Juniper S.K."/>
            <person name="Young C.R."/>
            <person name="Angers B."/>
            <person name="Qian P.Y."/>
        </authorList>
    </citation>
    <scope>NUCLEOTIDE SEQUENCE</scope>
    <source>
        <strain evidence="1">R07B-5</strain>
    </source>
</reference>
<organism evidence="1 2">
    <name type="scientific">Ridgeia piscesae</name>
    <name type="common">Tubeworm</name>
    <dbReference type="NCBI Taxonomy" id="27915"/>
    <lineage>
        <taxon>Eukaryota</taxon>
        <taxon>Metazoa</taxon>
        <taxon>Spiralia</taxon>
        <taxon>Lophotrochozoa</taxon>
        <taxon>Annelida</taxon>
        <taxon>Polychaeta</taxon>
        <taxon>Sedentaria</taxon>
        <taxon>Canalipalpata</taxon>
        <taxon>Sabellida</taxon>
        <taxon>Siboglinidae</taxon>
        <taxon>Ridgeia</taxon>
    </lineage>
</organism>